<accession>A0ABS3WA51</accession>
<keyword evidence="1" id="KW-1133">Transmembrane helix</keyword>
<protein>
    <submittedName>
        <fullName evidence="3">DUF1980 domain-containing protein</fullName>
    </submittedName>
</protein>
<gene>
    <name evidence="3" type="ORF">I8J29_13215</name>
</gene>
<evidence type="ECO:0000259" key="2">
    <source>
        <dbReference type="Pfam" id="PF09323"/>
    </source>
</evidence>
<proteinExistence type="predicted"/>
<comment type="caution">
    <text evidence="3">The sequence shown here is derived from an EMBL/GenBank/DDBJ whole genome shotgun (WGS) entry which is preliminary data.</text>
</comment>
<dbReference type="Proteomes" id="UP000670947">
    <property type="component" value="Unassembled WGS sequence"/>
</dbReference>
<reference evidence="3 4" key="1">
    <citation type="submission" date="2021-03" db="EMBL/GenBank/DDBJ databases">
        <title>Paenibacillus artemisicola MWE-103 whole genome sequence.</title>
        <authorList>
            <person name="Ham Y.J."/>
        </authorList>
    </citation>
    <scope>NUCLEOTIDE SEQUENCE [LARGE SCALE GENOMIC DNA]</scope>
    <source>
        <strain evidence="3 4">MWE-103</strain>
    </source>
</reference>
<dbReference type="EMBL" id="JAGGDJ010000008">
    <property type="protein sequence ID" value="MBO7745163.1"/>
    <property type="molecule type" value="Genomic_DNA"/>
</dbReference>
<evidence type="ECO:0000256" key="1">
    <source>
        <dbReference type="SAM" id="Phobius"/>
    </source>
</evidence>
<feature type="transmembrane region" description="Helical" evidence="1">
    <location>
        <begin position="12"/>
        <end position="32"/>
    </location>
</feature>
<evidence type="ECO:0000313" key="3">
    <source>
        <dbReference type="EMBL" id="MBO7745163.1"/>
    </source>
</evidence>
<sequence>MPPLSTRQRRTIAHHLIRCCILAAFGFYIVFLTRAGALVRYVEPNLATAVKLSAIGLFATAIYQLHAALQEWQGTSAAACDCNHEPPASLAANLLVYGLFLLPLALGFAF</sequence>
<feature type="domain" description="DUF1980" evidence="2">
    <location>
        <begin position="17"/>
        <end position="110"/>
    </location>
</feature>
<feature type="transmembrane region" description="Helical" evidence="1">
    <location>
        <begin position="52"/>
        <end position="69"/>
    </location>
</feature>
<dbReference type="InterPro" id="IPR048493">
    <property type="entry name" value="DUF1980_N"/>
</dbReference>
<organism evidence="3 4">
    <name type="scientific">Paenibacillus artemisiicola</name>
    <dbReference type="NCBI Taxonomy" id="1172618"/>
    <lineage>
        <taxon>Bacteria</taxon>
        <taxon>Bacillati</taxon>
        <taxon>Bacillota</taxon>
        <taxon>Bacilli</taxon>
        <taxon>Bacillales</taxon>
        <taxon>Paenibacillaceae</taxon>
        <taxon>Paenibacillus</taxon>
    </lineage>
</organism>
<keyword evidence="1" id="KW-0472">Membrane</keyword>
<evidence type="ECO:0000313" key="4">
    <source>
        <dbReference type="Proteomes" id="UP000670947"/>
    </source>
</evidence>
<name>A0ABS3WA51_9BACL</name>
<keyword evidence="4" id="KW-1185">Reference proteome</keyword>
<dbReference type="RefSeq" id="WP_208848070.1">
    <property type="nucleotide sequence ID" value="NZ_JAGGDJ010000008.1"/>
</dbReference>
<dbReference type="Pfam" id="PF09323">
    <property type="entry name" value="DUF1980"/>
    <property type="match status" value="1"/>
</dbReference>
<feature type="transmembrane region" description="Helical" evidence="1">
    <location>
        <begin position="90"/>
        <end position="109"/>
    </location>
</feature>
<keyword evidence="1" id="KW-0812">Transmembrane</keyword>